<dbReference type="Proteomes" id="UP000009231">
    <property type="component" value="Chromosome"/>
</dbReference>
<keyword evidence="2" id="KW-0368">Histidine biosynthesis</keyword>
<evidence type="ECO:0000313" key="4">
    <source>
        <dbReference type="Proteomes" id="UP000009231"/>
    </source>
</evidence>
<dbReference type="EMBL" id="CP002772">
    <property type="protein sequence ID" value="AEG17509.1"/>
    <property type="molecule type" value="Genomic_DNA"/>
</dbReference>
<name>F6D4M4_METPW</name>
<proteinExistence type="inferred from homology"/>
<dbReference type="PANTHER" id="PTHR43090">
    <property type="entry name" value="1-(5-PHOSPHORIBOSYL)-5-[(5-PHOSPHORIBOSYLAMINO)METHYLIDENEAMINO] IMIDAZOLE-4-CARBOXAMIDE ISOMERASE"/>
    <property type="match status" value="1"/>
</dbReference>
<dbReference type="NCBIfam" id="TIGR00734">
    <property type="entry name" value="hisAF_rel"/>
    <property type="match status" value="1"/>
</dbReference>
<dbReference type="GeneID" id="10667956"/>
<keyword evidence="4" id="KW-1185">Reference proteome</keyword>
<dbReference type="Gene3D" id="3.20.20.70">
    <property type="entry name" value="Aldolase class I"/>
    <property type="match status" value="1"/>
</dbReference>
<evidence type="ECO:0000256" key="1">
    <source>
        <dbReference type="ARBA" id="ARBA00009667"/>
    </source>
</evidence>
<dbReference type="STRING" id="868131.MSWAN_0469"/>
<dbReference type="Pfam" id="PF00977">
    <property type="entry name" value="His_biosynth"/>
    <property type="match status" value="1"/>
</dbReference>
<organism evidence="3 4">
    <name type="scientific">Methanobacterium paludis (strain DSM 25820 / JCM 18151 / SWAN1)</name>
    <dbReference type="NCBI Taxonomy" id="868131"/>
    <lineage>
        <taxon>Archaea</taxon>
        <taxon>Methanobacteriati</taxon>
        <taxon>Methanobacteriota</taxon>
        <taxon>Methanomada group</taxon>
        <taxon>Methanobacteria</taxon>
        <taxon>Methanobacteriales</taxon>
        <taxon>Methanobacteriaceae</taxon>
        <taxon>Methanobacterium</taxon>
    </lineage>
</organism>
<sequence>MIIPVLDIKNGEAVSGKSGMRETYKPLKTVFTDSSDPLKIAVSLKDAGAQRMYIADLDAIEGKGSNLNVIKEINRIIPVMFDAGANDVRSVAKTLNVASKAIVATETLHSFEDLDEIFESFEKDKLIVSIDIKNNHILSKYMDTNFDTLINKIADLKPDEIILLDISRVGTEKGVDQGFIDRLSKVETSIIIGGGIRDEDIDVLSKSSVEKFLVGSALHKGKIRHSFQ</sequence>
<dbReference type="InterPro" id="IPR006062">
    <property type="entry name" value="His_biosynth"/>
</dbReference>
<protein>
    <submittedName>
        <fullName evidence="3">HisA/hisF family protein</fullName>
    </submittedName>
</protein>
<dbReference type="eggNOG" id="arCOG00616">
    <property type="taxonomic scope" value="Archaea"/>
</dbReference>
<dbReference type="SUPFAM" id="SSF51366">
    <property type="entry name" value="Ribulose-phoshate binding barrel"/>
    <property type="match status" value="1"/>
</dbReference>
<dbReference type="AlphaFoldDB" id="F6D4M4"/>
<dbReference type="RefSeq" id="WP_013825011.1">
    <property type="nucleotide sequence ID" value="NC_015574.1"/>
</dbReference>
<dbReference type="PANTHER" id="PTHR43090:SF2">
    <property type="entry name" value="1-(5-PHOSPHORIBOSYL)-5-[(5-PHOSPHORIBOSYLAMINO)METHYLIDENEAMINO] IMIDAZOLE-4-CARBOXAMIDE ISOMERASE"/>
    <property type="match status" value="1"/>
</dbReference>
<keyword evidence="2" id="KW-0028">Amino-acid biosynthesis</keyword>
<dbReference type="InterPro" id="IPR004650">
    <property type="entry name" value="HisA/F-archaeal"/>
</dbReference>
<dbReference type="InterPro" id="IPR011060">
    <property type="entry name" value="RibuloseP-bd_barrel"/>
</dbReference>
<accession>F6D4M4</accession>
<reference evidence="3 4" key="1">
    <citation type="journal article" date="2014" name="Int. J. Syst. Evol. Microbiol.">
        <title>Methanobacterium paludis sp. nov. and a novel strain of Methanobacterium lacus isolated from northern peatlands.</title>
        <authorList>
            <person name="Cadillo-Quiroz H."/>
            <person name="Brauer S.L."/>
            <person name="Goodson N."/>
            <person name="Yavitt J.B."/>
            <person name="Zinder S.H."/>
        </authorList>
    </citation>
    <scope>NUCLEOTIDE SEQUENCE [LARGE SCALE GENOMIC DNA]</scope>
    <source>
        <strain evidence="4">DSM 25820 / JCM 18151 / SWAN1</strain>
    </source>
</reference>
<dbReference type="HOGENOM" id="CLU_048577_2_0_2"/>
<dbReference type="GO" id="GO:0000162">
    <property type="term" value="P:L-tryptophan biosynthetic process"/>
    <property type="evidence" value="ECO:0007669"/>
    <property type="project" value="TreeGrafter"/>
</dbReference>
<dbReference type="CDD" id="cd04723">
    <property type="entry name" value="HisA_HisF"/>
    <property type="match status" value="1"/>
</dbReference>
<dbReference type="KEGG" id="mew:MSWAN_0469"/>
<dbReference type="GO" id="GO:0000105">
    <property type="term" value="P:L-histidine biosynthetic process"/>
    <property type="evidence" value="ECO:0007669"/>
    <property type="project" value="UniProtKB-KW"/>
</dbReference>
<comment type="similarity">
    <text evidence="1 2">Belongs to the HisA/HisF family.</text>
</comment>
<dbReference type="GO" id="GO:0005737">
    <property type="term" value="C:cytoplasm"/>
    <property type="evidence" value="ECO:0007669"/>
    <property type="project" value="TreeGrafter"/>
</dbReference>
<dbReference type="InterPro" id="IPR013785">
    <property type="entry name" value="Aldolase_TIM"/>
</dbReference>
<dbReference type="OrthoDB" id="146815at2157"/>
<dbReference type="InterPro" id="IPR044524">
    <property type="entry name" value="Isoase_HisA-like"/>
</dbReference>
<evidence type="ECO:0000256" key="2">
    <source>
        <dbReference type="RuleBase" id="RU003657"/>
    </source>
</evidence>
<gene>
    <name evidence="3" type="ordered locus">MSWAN_0469</name>
</gene>
<evidence type="ECO:0000313" key="3">
    <source>
        <dbReference type="EMBL" id="AEG17509.1"/>
    </source>
</evidence>
<dbReference type="GO" id="GO:0003949">
    <property type="term" value="F:1-(5-phosphoribosyl)-5-[(5-phosphoribosylamino)methylideneamino]imidazole-4-carboxamide isomerase activity"/>
    <property type="evidence" value="ECO:0007669"/>
    <property type="project" value="InterPro"/>
</dbReference>